<reference evidence="3 4" key="1">
    <citation type="submission" date="2016-11" db="EMBL/GenBank/DDBJ databases">
        <authorList>
            <person name="Jaros S."/>
            <person name="Januszkiewicz K."/>
            <person name="Wedrychowicz H."/>
        </authorList>
    </citation>
    <scope>NUCLEOTIDE SEQUENCE [LARGE SCALE GENOMIC DNA]</scope>
    <source>
        <strain evidence="3 4">DSM 44666</strain>
    </source>
</reference>
<dbReference type="InterPro" id="IPR015797">
    <property type="entry name" value="NUDIX_hydrolase-like_dom_sf"/>
</dbReference>
<keyword evidence="1" id="KW-1133">Transmembrane helix</keyword>
<dbReference type="InterPro" id="IPR000086">
    <property type="entry name" value="NUDIX_hydrolase_dom"/>
</dbReference>
<keyword evidence="4" id="KW-1185">Reference proteome</keyword>
<feature type="transmembrane region" description="Helical" evidence="1">
    <location>
        <begin position="12"/>
        <end position="30"/>
    </location>
</feature>
<accession>A0A1M4ZVY9</accession>
<feature type="domain" description="Nudix hydrolase" evidence="2">
    <location>
        <begin position="197"/>
        <end position="338"/>
    </location>
</feature>
<dbReference type="RefSeq" id="WP_073156189.1">
    <property type="nucleotide sequence ID" value="NZ_FQVL01000011.1"/>
</dbReference>
<dbReference type="AlphaFoldDB" id="A0A1M4ZVY9"/>
<dbReference type="PROSITE" id="PS51462">
    <property type="entry name" value="NUDIX"/>
    <property type="match status" value="1"/>
</dbReference>
<evidence type="ECO:0000256" key="1">
    <source>
        <dbReference type="SAM" id="Phobius"/>
    </source>
</evidence>
<dbReference type="Gene3D" id="3.90.79.10">
    <property type="entry name" value="Nucleoside Triphosphate Pyrophosphohydrolase"/>
    <property type="match status" value="1"/>
</dbReference>
<name>A0A1M4ZVY9_9BACL</name>
<organism evidence="3 4">
    <name type="scientific">Seinonella peptonophila</name>
    <dbReference type="NCBI Taxonomy" id="112248"/>
    <lineage>
        <taxon>Bacteria</taxon>
        <taxon>Bacillati</taxon>
        <taxon>Bacillota</taxon>
        <taxon>Bacilli</taxon>
        <taxon>Bacillales</taxon>
        <taxon>Thermoactinomycetaceae</taxon>
        <taxon>Seinonella</taxon>
    </lineage>
</organism>
<keyword evidence="1" id="KW-0472">Membrane</keyword>
<gene>
    <name evidence="3" type="ORF">SAMN05444392_1117</name>
</gene>
<dbReference type="Proteomes" id="UP000184476">
    <property type="component" value="Unassembled WGS sequence"/>
</dbReference>
<proteinExistence type="predicted"/>
<keyword evidence="1" id="KW-0812">Transmembrane</keyword>
<protein>
    <recommendedName>
        <fullName evidence="2">Nudix hydrolase domain-containing protein</fullName>
    </recommendedName>
</protein>
<dbReference type="EMBL" id="FQVL01000011">
    <property type="protein sequence ID" value="SHF22155.1"/>
    <property type="molecule type" value="Genomic_DNA"/>
</dbReference>
<sequence>MSITSVSENVIANIIALMIIGFTTYFFIYIRMSGISQSFRRLRPPKKRVFYLDQIQITDVVRDEHTDFISPITHKEREILIKFYASRNQARLFNGRSVRLDQLIFTSNHKEDHNLNQLDPPRSLVKAKISQVDFFDFISTNLTAYPSNEPVRSFRQQLAAVFRSIGSFAIIQQVTNDVKKHGRPKDVLDALNNRSLANIIAVSILIIDTQGRIGIVKRTTRVAISSGNYGTTCAGTVGSDDYSETDPFITCAIREIKEELNLEFTSLNFDGIAVPKQKMQPIFLYHVHTDKTWEELFPIIQEARDFSFETAAFYAVPIDQAITFVAHSKMTDTAAFQIWHFARLNGYEKNWFSALLSLPKRNEYLLPWRGCCQQSQSISILPGTKKSELKS</sequence>
<evidence type="ECO:0000259" key="2">
    <source>
        <dbReference type="PROSITE" id="PS51462"/>
    </source>
</evidence>
<evidence type="ECO:0000313" key="3">
    <source>
        <dbReference type="EMBL" id="SHF22155.1"/>
    </source>
</evidence>
<dbReference type="SUPFAM" id="SSF55811">
    <property type="entry name" value="Nudix"/>
    <property type="match status" value="1"/>
</dbReference>
<evidence type="ECO:0000313" key="4">
    <source>
        <dbReference type="Proteomes" id="UP000184476"/>
    </source>
</evidence>